<evidence type="ECO:0000313" key="4">
    <source>
        <dbReference type="EMBL" id="CAF1452685.1"/>
    </source>
</evidence>
<protein>
    <submittedName>
        <fullName evidence="3">Uncharacterized protein</fullName>
    </submittedName>
</protein>
<evidence type="ECO:0000256" key="1">
    <source>
        <dbReference type="SAM" id="MobiDB-lite"/>
    </source>
</evidence>
<feature type="compositionally biased region" description="Basic and acidic residues" evidence="1">
    <location>
        <begin position="74"/>
        <end position="103"/>
    </location>
</feature>
<organism evidence="3 6">
    <name type="scientific">Adineta ricciae</name>
    <name type="common">Rotifer</name>
    <dbReference type="NCBI Taxonomy" id="249248"/>
    <lineage>
        <taxon>Eukaryota</taxon>
        <taxon>Metazoa</taxon>
        <taxon>Spiralia</taxon>
        <taxon>Gnathifera</taxon>
        <taxon>Rotifera</taxon>
        <taxon>Eurotatoria</taxon>
        <taxon>Bdelloidea</taxon>
        <taxon>Adinetida</taxon>
        <taxon>Adinetidae</taxon>
        <taxon>Adineta</taxon>
    </lineage>
</organism>
<comment type="caution">
    <text evidence="3">The sequence shown here is derived from an EMBL/GenBank/DDBJ whole genome shotgun (WGS) entry which is preliminary data.</text>
</comment>
<accession>A0A814WS99</accession>
<feature type="signal peptide" evidence="2">
    <location>
        <begin position="1"/>
        <end position="17"/>
    </location>
</feature>
<evidence type="ECO:0000313" key="3">
    <source>
        <dbReference type="EMBL" id="CAF1206101.1"/>
    </source>
</evidence>
<dbReference type="EMBL" id="CAJNOJ010000152">
    <property type="protein sequence ID" value="CAF1206101.1"/>
    <property type="molecule type" value="Genomic_DNA"/>
</dbReference>
<feature type="chain" id="PRO_5036411060" evidence="2">
    <location>
        <begin position="18"/>
        <end position="225"/>
    </location>
</feature>
<dbReference type="EMBL" id="CAJNOR010003840">
    <property type="protein sequence ID" value="CAF1452685.1"/>
    <property type="molecule type" value="Genomic_DNA"/>
</dbReference>
<dbReference type="AlphaFoldDB" id="A0A814WS99"/>
<dbReference type="Proteomes" id="UP000663828">
    <property type="component" value="Unassembled WGS sequence"/>
</dbReference>
<proteinExistence type="predicted"/>
<reference evidence="3" key="1">
    <citation type="submission" date="2021-02" db="EMBL/GenBank/DDBJ databases">
        <authorList>
            <person name="Nowell W R."/>
        </authorList>
    </citation>
    <scope>NUCLEOTIDE SEQUENCE</scope>
</reference>
<keyword evidence="5" id="KW-1185">Reference proteome</keyword>
<dbReference type="SUPFAM" id="SSF58113">
    <property type="entry name" value="Apolipoprotein A-I"/>
    <property type="match status" value="1"/>
</dbReference>
<keyword evidence="2" id="KW-0732">Signal</keyword>
<name>A0A814WS99_ADIRI</name>
<evidence type="ECO:0000256" key="2">
    <source>
        <dbReference type="SAM" id="SignalP"/>
    </source>
</evidence>
<evidence type="ECO:0000313" key="5">
    <source>
        <dbReference type="Proteomes" id="UP000663828"/>
    </source>
</evidence>
<sequence>MYKILLLTIVCVAIVSGNLQDDIKAKTSDALHQGEKLKDQVVDAVNENVETLKDKASDALKAGQKVAADAKEAAGKKLDEAKQAGEGLRKKASDSFDDLKDAAGDAAKSAKKTADNVADQAKKAAENAANQASKQGEKVRRQASDAGEKVKSAAKQAEQQGETLLDKAFSVLNDVKDSILETVGFASKHAAAYTDQAKEKFDEYSGKAQKTAKQAEKKVKESLDL</sequence>
<feature type="compositionally biased region" description="Basic and acidic residues" evidence="1">
    <location>
        <begin position="135"/>
        <end position="151"/>
    </location>
</feature>
<evidence type="ECO:0000313" key="6">
    <source>
        <dbReference type="Proteomes" id="UP000663852"/>
    </source>
</evidence>
<feature type="region of interest" description="Disordered" evidence="1">
    <location>
        <begin position="74"/>
        <end position="157"/>
    </location>
</feature>
<dbReference type="Proteomes" id="UP000663852">
    <property type="component" value="Unassembled WGS sequence"/>
</dbReference>
<dbReference type="Gene3D" id="1.20.120.20">
    <property type="entry name" value="Apolipoprotein"/>
    <property type="match status" value="1"/>
</dbReference>
<gene>
    <name evidence="3" type="ORF">EDS130_LOCUS25632</name>
    <name evidence="4" type="ORF">XAT740_LOCUS36970</name>
</gene>
<dbReference type="OrthoDB" id="10048997at2759"/>